<dbReference type="SUPFAM" id="SSF54534">
    <property type="entry name" value="FKBP-like"/>
    <property type="match status" value="1"/>
</dbReference>
<keyword evidence="3" id="KW-1185">Reference proteome</keyword>
<dbReference type="EMBL" id="JAJEQN010000021">
    <property type="protein sequence ID" value="MCC2221799.1"/>
    <property type="molecule type" value="Genomic_DNA"/>
</dbReference>
<reference evidence="2 3" key="1">
    <citation type="submission" date="2021-10" db="EMBL/GenBank/DDBJ databases">
        <title>Anaerobic single-cell dispensing facilitates the cultivation of human gut bacteria.</title>
        <authorList>
            <person name="Afrizal A."/>
        </authorList>
    </citation>
    <scope>NUCLEOTIDE SEQUENCE [LARGE SCALE GENOMIC DNA]</scope>
    <source>
        <strain evidence="2 3">CLA-AA-H224</strain>
    </source>
</reference>
<evidence type="ECO:0000313" key="2">
    <source>
        <dbReference type="EMBL" id="MCC2221799.1"/>
    </source>
</evidence>
<dbReference type="Gene3D" id="3.10.50.40">
    <property type="match status" value="1"/>
</dbReference>
<comment type="caution">
    <text evidence="2">The sequence shown here is derived from an EMBL/GenBank/DDBJ whole genome shotgun (WGS) entry which is preliminary data.</text>
</comment>
<dbReference type="RefSeq" id="WP_308731845.1">
    <property type="nucleotide sequence ID" value="NZ_JAJEQN010000021.1"/>
</dbReference>
<accession>A0AAE3JCE5</accession>
<dbReference type="Proteomes" id="UP001198200">
    <property type="component" value="Unassembled WGS sequence"/>
</dbReference>
<organism evidence="2 3">
    <name type="scientific">Anthropogastromicrobium aceti</name>
    <dbReference type="NCBI Taxonomy" id="2981768"/>
    <lineage>
        <taxon>Bacteria</taxon>
        <taxon>Bacillati</taxon>
        <taxon>Bacillota</taxon>
        <taxon>Clostridia</taxon>
        <taxon>Lachnospirales</taxon>
        <taxon>Lachnospiraceae</taxon>
        <taxon>Anthropogastromicrobium</taxon>
    </lineage>
</organism>
<dbReference type="Pfam" id="PF00639">
    <property type="entry name" value="Rotamase"/>
    <property type="match status" value="1"/>
</dbReference>
<proteinExistence type="predicted"/>
<dbReference type="InterPro" id="IPR000297">
    <property type="entry name" value="PPIase_PpiC"/>
</dbReference>
<protein>
    <submittedName>
        <fullName evidence="2">Peptidylprolyl isomerase</fullName>
        <ecNumber evidence="2">5.2.1.8</ecNumber>
    </submittedName>
</protein>
<dbReference type="GO" id="GO:0003755">
    <property type="term" value="F:peptidyl-prolyl cis-trans isomerase activity"/>
    <property type="evidence" value="ECO:0007669"/>
    <property type="project" value="UniProtKB-EC"/>
</dbReference>
<evidence type="ECO:0000313" key="3">
    <source>
        <dbReference type="Proteomes" id="UP001198200"/>
    </source>
</evidence>
<dbReference type="AlphaFoldDB" id="A0AAE3JCE5"/>
<feature type="domain" description="PpiC" evidence="1">
    <location>
        <begin position="186"/>
        <end position="256"/>
    </location>
</feature>
<keyword evidence="2" id="KW-0413">Isomerase</keyword>
<name>A0AAE3JCE5_9FIRM</name>
<evidence type="ECO:0000259" key="1">
    <source>
        <dbReference type="Pfam" id="PF00639"/>
    </source>
</evidence>
<gene>
    <name evidence="2" type="ORF">LKD48_09155</name>
</gene>
<dbReference type="EC" id="5.2.1.8" evidence="2"/>
<sequence length="330" mass="37661">MRKQIIGLTACLAGLCFSGCRDVVLSTSLNDHILFSGTKTRLSLEECSLVFLDFQTRYNLYYENLGETDFWKEKAGEIDFSDYLRDGRIKEELCTLVLLNDMASGLGVTLTDEERSVCQAAAADYYGSLSDEEKSYVQSDESKAASLYEKYRIAQKTIDELCSGINTEVSDNDKRVMILQLIAAPSYKEIEQAKERISSGEDFESVAKEVSRFSQIEYQVSRGTLNPILEETAIYMSDGEVSDIIQTEQNYYLIRCVDDFDEVLSSENESQVFGKLRYATWSQSFTSYAKEHTVGISEEIWENLHFYQTTAFTSDDLYETYDRYFCTNSN</sequence>
<dbReference type="InterPro" id="IPR046357">
    <property type="entry name" value="PPIase_dom_sf"/>
</dbReference>